<dbReference type="Proteomes" id="UP000601435">
    <property type="component" value="Unassembled WGS sequence"/>
</dbReference>
<accession>A0A812WJ77</accession>
<protein>
    <submittedName>
        <fullName evidence="2">GIP protein</fullName>
    </submittedName>
</protein>
<name>A0A812WJ77_9DINO</name>
<organism evidence="2 3">
    <name type="scientific">Symbiodinium necroappetens</name>
    <dbReference type="NCBI Taxonomy" id="1628268"/>
    <lineage>
        <taxon>Eukaryota</taxon>
        <taxon>Sar</taxon>
        <taxon>Alveolata</taxon>
        <taxon>Dinophyceae</taxon>
        <taxon>Suessiales</taxon>
        <taxon>Symbiodiniaceae</taxon>
        <taxon>Symbiodinium</taxon>
    </lineage>
</organism>
<feature type="compositionally biased region" description="Low complexity" evidence="1">
    <location>
        <begin position="151"/>
        <end position="163"/>
    </location>
</feature>
<evidence type="ECO:0000256" key="1">
    <source>
        <dbReference type="SAM" id="MobiDB-lite"/>
    </source>
</evidence>
<evidence type="ECO:0000313" key="2">
    <source>
        <dbReference type="EMBL" id="CAE7685313.1"/>
    </source>
</evidence>
<dbReference type="OrthoDB" id="197939at2759"/>
<feature type="region of interest" description="Disordered" evidence="1">
    <location>
        <begin position="137"/>
        <end position="204"/>
    </location>
</feature>
<feature type="compositionally biased region" description="Polar residues" evidence="1">
    <location>
        <begin position="190"/>
        <end position="204"/>
    </location>
</feature>
<dbReference type="EMBL" id="CAJNJA010033920">
    <property type="protein sequence ID" value="CAE7685313.1"/>
    <property type="molecule type" value="Genomic_DNA"/>
</dbReference>
<proteinExistence type="predicted"/>
<sequence>MTDPGKFLILDTKLLSALTKVARGELAREILILKETEAKTNEKVGSLYSVQDLLKVRLLNDDLSTFLSNWEGVISGLSHMPDETTLRDIFLRELRQSKKIKYDFEIYDRAKEGSEQHTYLFLKNSIKEMLTRERKCKNRDRIARSHGDKYGAAASPRSASPSRRGGREKSQSPRGSRPRSPGRGRSPSPNKSRSTGPKGYVTTS</sequence>
<dbReference type="AlphaFoldDB" id="A0A812WJ77"/>
<evidence type="ECO:0000313" key="3">
    <source>
        <dbReference type="Proteomes" id="UP000601435"/>
    </source>
</evidence>
<keyword evidence="3" id="KW-1185">Reference proteome</keyword>
<comment type="caution">
    <text evidence="2">The sequence shown here is derived from an EMBL/GenBank/DDBJ whole genome shotgun (WGS) entry which is preliminary data.</text>
</comment>
<gene>
    <name evidence="2" type="primary">GIP</name>
    <name evidence="2" type="ORF">SNEC2469_LOCUS19736</name>
</gene>
<reference evidence="2" key="1">
    <citation type="submission" date="2021-02" db="EMBL/GenBank/DDBJ databases">
        <authorList>
            <person name="Dougan E. K."/>
            <person name="Rhodes N."/>
            <person name="Thang M."/>
            <person name="Chan C."/>
        </authorList>
    </citation>
    <scope>NUCLEOTIDE SEQUENCE</scope>
</reference>
<feature type="compositionally biased region" description="Basic and acidic residues" evidence="1">
    <location>
        <begin position="137"/>
        <end position="149"/>
    </location>
</feature>